<evidence type="ECO:0000313" key="3">
    <source>
        <dbReference type="EMBL" id="CAI4011692.1"/>
    </source>
</evidence>
<dbReference type="Pfam" id="PF00849">
    <property type="entry name" value="PseudoU_synth_2"/>
    <property type="match status" value="1"/>
</dbReference>
<accession>A0A9P1DK79</accession>
<dbReference type="GO" id="GO:0003723">
    <property type="term" value="F:RNA binding"/>
    <property type="evidence" value="ECO:0007669"/>
    <property type="project" value="InterPro"/>
</dbReference>
<evidence type="ECO:0000313" key="4">
    <source>
        <dbReference type="EMBL" id="CAL4799004.1"/>
    </source>
</evidence>
<dbReference type="InterPro" id="IPR006145">
    <property type="entry name" value="PsdUridine_synth_RsuA/RluA"/>
</dbReference>
<sequence length="1382" mass="149529">MAAQPGQRHVDDLLFGGDAVAKQSLLDLGKELGFGSLEEGEFQYCGKRIKQDVQTGTITVSMEEYHSNLHPIKVLTERKKDVHSSLNAGELKQLRALLGSLQWLVAQVRLDMGYHLSVLQGEKPCVGTMLRANALLKRFKDNPGFSLKFKPLNLADVGVMVLTDSSLGNVRANNGSPGEEPLERLYSQSCYFVLLAEKSLMEGKRGGFAVLDARSHRLPRVCRSTYAAELLGTKEGFDVGQFVRGHIAAIMGYPLLSRNVDASTDSIGLTVVTDAKDVYDKGSSDTPSYGSQKSLAFTVAWIRGMLQRANTSLRWTSTENMFVDAGTKDMDLDHMHRILDECEWCAKYTSSFIKQTNKGNKMRSAETCPEPSIVGEPVSPEDALLPHLTTLSECTGWHERSGYGVHGKGYSDGCASCMAKLVECSRDKCMNQCISNDKSAACTGCVKRGCRPGMKACSGLNAGAETVDSTLEALEADDSCALELNQLRGMKDVNYHDALMEEDEDEEPNVEGFACTKSCMQGKGYSDGCASCMAKLVECSRDKCIGSCISNDKSAACTGCVKRGCRPGMKACSGLNAGAETVDSTLEALEADDSCAAGGDCSLELNQLRGMKEVNYHDALMEEDEDEEANVEGGACTNSKDLNFWKKSGRKSFDGSLNQCGRSCAAGFACTKSCMQGKGYSDGCASCMAKLVECSRDKCMNQCISNDKSAACTGCVKRGCRPGMKVDIKCHHQLNEENEKGLSAQNADHCSEAALKDRRARGNRQVQLDIGAATLATWQNCIATIALSRLAKRGEANEAVDVVPCAAYSKEFMNVGAISACHHWDFAVHLLEMTCDLHLQPGQVAFGATIGACSKADHWRAAESLLQSMWDVPRTLVAVNSCCAACAGARRWRKSLTHLHLMPVLALQPNLISFNSSMAACEKGYEWERGLMILASMEVAQVVPEIISFGSAISACEKGGQWQLALHLLRRMSARHLRADAVALSAAMSACEKAGEWQTALALLQPTLETSRTSRDRGCAFSAALGAAEHGMAWAMALALFKRALEERVSASGMYAGAVASAIRKARGKEAAVDFLKCSRHLWEDGPHEARRPLPGLLWSRVEILGKASGLVVVSKAANVRTEKLVDAACKQMQEELFVVSRLDRPTSGLLPLATSLQAMNWLQAQFAARLVYKEYVCLCEGKSLGDIGLKLLPSGGKLLLTIALSSALVQAMGCQEPMGCDSADSHQAHRNWRMHQIRAHLASINRPIVGDEIYGVEFPSAIDCGSVCEENVKPRSASADARQAVMFQGKGVMIGSEDRINDHRRRSERNYSDLFGTGSARPLSLGEAGRSELHAAATASWLDATTETSARNLERRNGSREGNLVYDAHAKSVESAPWIPA</sequence>
<dbReference type="CDD" id="cd02869">
    <property type="entry name" value="PseudoU_synth_RluA_like"/>
    <property type="match status" value="1"/>
</dbReference>
<dbReference type="EMBL" id="CAMXCT030005212">
    <property type="protein sequence ID" value="CAL4799004.1"/>
    <property type="molecule type" value="Genomic_DNA"/>
</dbReference>
<reference evidence="4 5" key="2">
    <citation type="submission" date="2024-05" db="EMBL/GenBank/DDBJ databases">
        <authorList>
            <person name="Chen Y."/>
            <person name="Shah S."/>
            <person name="Dougan E. K."/>
            <person name="Thang M."/>
            <person name="Chan C."/>
        </authorList>
    </citation>
    <scope>NUCLEOTIDE SEQUENCE [LARGE SCALE GENOMIC DNA]</scope>
</reference>
<evidence type="ECO:0000256" key="1">
    <source>
        <dbReference type="ARBA" id="ARBA00022737"/>
    </source>
</evidence>
<dbReference type="PANTHER" id="PTHR47936:SF1">
    <property type="entry name" value="PENTATRICOPEPTIDE REPEAT-CONTAINING PROTEIN GUN1, CHLOROPLASTIC"/>
    <property type="match status" value="1"/>
</dbReference>
<protein>
    <submittedName>
        <fullName evidence="4">Retrovirus-related Pol polyprotein from transposon TNT 1-94</fullName>
    </submittedName>
</protein>
<keyword evidence="1" id="KW-0677">Repeat</keyword>
<proteinExistence type="predicted"/>
<name>A0A9P1DK79_9DINO</name>
<gene>
    <name evidence="3" type="ORF">C1SCF055_LOCUS36829</name>
</gene>
<feature type="domain" description="Pseudouridine synthase RsuA/RluA-like" evidence="2">
    <location>
        <begin position="1105"/>
        <end position="1181"/>
    </location>
</feature>
<dbReference type="InterPro" id="IPR020103">
    <property type="entry name" value="PsdUridine_synth_cat_dom_sf"/>
</dbReference>
<dbReference type="SUPFAM" id="SSF55120">
    <property type="entry name" value="Pseudouridine synthase"/>
    <property type="match status" value="1"/>
</dbReference>
<comment type="caution">
    <text evidence="3">The sequence shown here is derived from an EMBL/GenBank/DDBJ whole genome shotgun (WGS) entry which is preliminary data.</text>
</comment>
<dbReference type="Pfam" id="PF01535">
    <property type="entry name" value="PPR"/>
    <property type="match status" value="1"/>
</dbReference>
<dbReference type="GO" id="GO:0001522">
    <property type="term" value="P:pseudouridine synthesis"/>
    <property type="evidence" value="ECO:0007669"/>
    <property type="project" value="InterPro"/>
</dbReference>
<evidence type="ECO:0000313" key="5">
    <source>
        <dbReference type="Proteomes" id="UP001152797"/>
    </source>
</evidence>
<dbReference type="PANTHER" id="PTHR47936">
    <property type="entry name" value="PPR_LONG DOMAIN-CONTAINING PROTEIN"/>
    <property type="match status" value="1"/>
</dbReference>
<keyword evidence="5" id="KW-1185">Reference proteome</keyword>
<reference evidence="3" key="1">
    <citation type="submission" date="2022-10" db="EMBL/GenBank/DDBJ databases">
        <authorList>
            <person name="Chen Y."/>
            <person name="Dougan E. K."/>
            <person name="Chan C."/>
            <person name="Rhodes N."/>
            <person name="Thang M."/>
        </authorList>
    </citation>
    <scope>NUCLEOTIDE SEQUENCE</scope>
</reference>
<dbReference type="Gene3D" id="3.30.2350.10">
    <property type="entry name" value="Pseudouridine synthase"/>
    <property type="match status" value="1"/>
</dbReference>
<organism evidence="3">
    <name type="scientific">Cladocopium goreaui</name>
    <dbReference type="NCBI Taxonomy" id="2562237"/>
    <lineage>
        <taxon>Eukaryota</taxon>
        <taxon>Sar</taxon>
        <taxon>Alveolata</taxon>
        <taxon>Dinophyceae</taxon>
        <taxon>Suessiales</taxon>
        <taxon>Symbiodiniaceae</taxon>
        <taxon>Cladocopium</taxon>
    </lineage>
</organism>
<dbReference type="GO" id="GO:0009982">
    <property type="term" value="F:pseudouridine synthase activity"/>
    <property type="evidence" value="ECO:0007669"/>
    <property type="project" value="InterPro"/>
</dbReference>
<dbReference type="InterPro" id="IPR011990">
    <property type="entry name" value="TPR-like_helical_dom_sf"/>
</dbReference>
<dbReference type="Gene3D" id="1.25.40.10">
    <property type="entry name" value="Tetratricopeptide repeat domain"/>
    <property type="match status" value="2"/>
</dbReference>
<dbReference type="EMBL" id="CAMXCT020005212">
    <property type="protein sequence ID" value="CAL1165067.1"/>
    <property type="molecule type" value="Genomic_DNA"/>
</dbReference>
<evidence type="ECO:0000259" key="2">
    <source>
        <dbReference type="Pfam" id="PF00849"/>
    </source>
</evidence>
<dbReference type="InterPro" id="IPR002885">
    <property type="entry name" value="PPR_rpt"/>
</dbReference>
<dbReference type="EMBL" id="CAMXCT010005212">
    <property type="protein sequence ID" value="CAI4011692.1"/>
    <property type="molecule type" value="Genomic_DNA"/>
</dbReference>
<dbReference type="Proteomes" id="UP001152797">
    <property type="component" value="Unassembled WGS sequence"/>
</dbReference>